<dbReference type="EMBL" id="JARJLG010000022">
    <property type="protein sequence ID" value="KAJ7771020.1"/>
    <property type="molecule type" value="Genomic_DNA"/>
</dbReference>
<sequence>MTRTPRPRRFPLLGNHSAPRRRYLRIGHEWIAFYAHHHIFLRHLFMEVATLCVLATLNLPRAWSCPTNELKPIILWRDVFSVLFQAAAACCGHIRVQTLAKSQFLVSSAASGIAAVSSLRKTSLSPGIRWRASASRVWLLSRFDPLARSCCRRQISYTTKNPSSAPSHIFDCAFHCRIDRGARVRTRIRTDALGVVGF</sequence>
<comment type="caution">
    <text evidence="1">The sequence shown here is derived from an EMBL/GenBank/DDBJ whole genome shotgun (WGS) entry which is preliminary data.</text>
</comment>
<dbReference type="AlphaFoldDB" id="A0AAD7JV90"/>
<proteinExistence type="predicted"/>
<dbReference type="Proteomes" id="UP001215280">
    <property type="component" value="Unassembled WGS sequence"/>
</dbReference>
<gene>
    <name evidence="1" type="ORF">DFH07DRAFT_804525</name>
</gene>
<evidence type="ECO:0000313" key="2">
    <source>
        <dbReference type="Proteomes" id="UP001215280"/>
    </source>
</evidence>
<protein>
    <submittedName>
        <fullName evidence="1">Uncharacterized protein</fullName>
    </submittedName>
</protein>
<accession>A0AAD7JV90</accession>
<keyword evidence="2" id="KW-1185">Reference proteome</keyword>
<organism evidence="1 2">
    <name type="scientific">Mycena maculata</name>
    <dbReference type="NCBI Taxonomy" id="230809"/>
    <lineage>
        <taxon>Eukaryota</taxon>
        <taxon>Fungi</taxon>
        <taxon>Dikarya</taxon>
        <taxon>Basidiomycota</taxon>
        <taxon>Agaricomycotina</taxon>
        <taxon>Agaricomycetes</taxon>
        <taxon>Agaricomycetidae</taxon>
        <taxon>Agaricales</taxon>
        <taxon>Marasmiineae</taxon>
        <taxon>Mycenaceae</taxon>
        <taxon>Mycena</taxon>
    </lineage>
</organism>
<reference evidence="1" key="1">
    <citation type="submission" date="2023-03" db="EMBL/GenBank/DDBJ databases">
        <title>Massive genome expansion in bonnet fungi (Mycena s.s.) driven by repeated elements and novel gene families across ecological guilds.</title>
        <authorList>
            <consortium name="Lawrence Berkeley National Laboratory"/>
            <person name="Harder C.B."/>
            <person name="Miyauchi S."/>
            <person name="Viragh M."/>
            <person name="Kuo A."/>
            <person name="Thoen E."/>
            <person name="Andreopoulos B."/>
            <person name="Lu D."/>
            <person name="Skrede I."/>
            <person name="Drula E."/>
            <person name="Henrissat B."/>
            <person name="Morin E."/>
            <person name="Kohler A."/>
            <person name="Barry K."/>
            <person name="LaButti K."/>
            <person name="Morin E."/>
            <person name="Salamov A."/>
            <person name="Lipzen A."/>
            <person name="Mereny Z."/>
            <person name="Hegedus B."/>
            <person name="Baldrian P."/>
            <person name="Stursova M."/>
            <person name="Weitz H."/>
            <person name="Taylor A."/>
            <person name="Grigoriev I.V."/>
            <person name="Nagy L.G."/>
            <person name="Martin F."/>
            <person name="Kauserud H."/>
        </authorList>
    </citation>
    <scope>NUCLEOTIDE SEQUENCE</scope>
    <source>
        <strain evidence="1">CBHHK188m</strain>
    </source>
</reference>
<evidence type="ECO:0000313" key="1">
    <source>
        <dbReference type="EMBL" id="KAJ7771020.1"/>
    </source>
</evidence>
<name>A0AAD7JV90_9AGAR</name>